<dbReference type="RefSeq" id="WP_111444945.1">
    <property type="nucleotide sequence ID" value="NZ_QKZK01000008.1"/>
</dbReference>
<dbReference type="Proteomes" id="UP000249239">
    <property type="component" value="Unassembled WGS sequence"/>
</dbReference>
<sequence length="142" mass="16714">MNKLIIPPDHQRACLNVLEHVSQNMPFKRDEFKLLDSAIRWMKKPSTRFTFQFGIRLSYGGESTYIDIEYDGWLFTMSQCNVARYPDSGSDWYTAYEFKRSPDYQNEQGEVYNWENMAMNLLGYYGQDDVCETLEVTISRVG</sequence>
<protein>
    <submittedName>
        <fullName evidence="1">Uncharacterized protein</fullName>
    </submittedName>
</protein>
<gene>
    <name evidence="1" type="ORF">LX69_01241</name>
</gene>
<organism evidence="1 2">
    <name type="scientific">Breznakibacter xylanolyticus</name>
    <dbReference type="NCBI Taxonomy" id="990"/>
    <lineage>
        <taxon>Bacteria</taxon>
        <taxon>Pseudomonadati</taxon>
        <taxon>Bacteroidota</taxon>
        <taxon>Bacteroidia</taxon>
        <taxon>Marinilabiliales</taxon>
        <taxon>Marinilabiliaceae</taxon>
        <taxon>Breznakibacter</taxon>
    </lineage>
</organism>
<evidence type="ECO:0000313" key="2">
    <source>
        <dbReference type="Proteomes" id="UP000249239"/>
    </source>
</evidence>
<dbReference type="EMBL" id="QKZK01000008">
    <property type="protein sequence ID" value="PZX17828.1"/>
    <property type="molecule type" value="Genomic_DNA"/>
</dbReference>
<proteinExistence type="predicted"/>
<evidence type="ECO:0000313" key="1">
    <source>
        <dbReference type="EMBL" id="PZX17828.1"/>
    </source>
</evidence>
<reference evidence="1 2" key="1">
    <citation type="submission" date="2018-06" db="EMBL/GenBank/DDBJ databases">
        <title>Genomic Encyclopedia of Archaeal and Bacterial Type Strains, Phase II (KMG-II): from individual species to whole genera.</title>
        <authorList>
            <person name="Goeker M."/>
        </authorList>
    </citation>
    <scope>NUCLEOTIDE SEQUENCE [LARGE SCALE GENOMIC DNA]</scope>
    <source>
        <strain evidence="1 2">DSM 6779</strain>
    </source>
</reference>
<keyword evidence="2" id="KW-1185">Reference proteome</keyword>
<name>A0A2W7NCC7_9BACT</name>
<comment type="caution">
    <text evidence="1">The sequence shown here is derived from an EMBL/GenBank/DDBJ whole genome shotgun (WGS) entry which is preliminary data.</text>
</comment>
<dbReference type="AlphaFoldDB" id="A0A2W7NCC7"/>
<accession>A0A2W7NCC7</accession>